<dbReference type="Proteomes" id="UP000019199">
    <property type="component" value="Unassembled WGS sequence"/>
</dbReference>
<evidence type="ECO:0000313" key="1">
    <source>
        <dbReference type="EMBL" id="CDL24965.1"/>
    </source>
</evidence>
<organism evidence="1 2">
    <name type="scientific">Escherichia coli ISC7</name>
    <dbReference type="NCBI Taxonomy" id="1432555"/>
    <lineage>
        <taxon>Bacteria</taxon>
        <taxon>Pseudomonadati</taxon>
        <taxon>Pseudomonadota</taxon>
        <taxon>Gammaproteobacteria</taxon>
        <taxon>Enterobacterales</taxon>
        <taxon>Enterobacteriaceae</taxon>
        <taxon>Escherichia</taxon>
    </lineage>
</organism>
<dbReference type="AlphaFoldDB" id="W1ETV0"/>
<evidence type="ECO:0000313" key="2">
    <source>
        <dbReference type="Proteomes" id="UP000019199"/>
    </source>
</evidence>
<dbReference type="GO" id="GO:0005524">
    <property type="term" value="F:ATP binding"/>
    <property type="evidence" value="ECO:0007669"/>
    <property type="project" value="UniProtKB-KW"/>
</dbReference>
<dbReference type="EMBL" id="CBWN010000025">
    <property type="protein sequence ID" value="CDL24965.1"/>
    <property type="molecule type" value="Genomic_DNA"/>
</dbReference>
<keyword evidence="1" id="KW-0547">Nucleotide-binding</keyword>
<accession>W1ETV0</accession>
<sequence>MTSLVSLENVSVSFGQRRVLSDVSLELKPGKNFDFTWAKWRR</sequence>
<comment type="caution">
    <text evidence="1">The sequence shown here is derived from an EMBL/GenBank/DDBJ whole genome shotgun (WGS) entry which is preliminary data.</text>
</comment>
<protein>
    <submittedName>
        <fullName evidence="1">Zinc ABC transporter, ATP-binding protein ZnuC</fullName>
    </submittedName>
</protein>
<reference evidence="1 2" key="1">
    <citation type="submission" date="2013-10" db="EMBL/GenBank/DDBJ databases">
        <title>Antibiotic resistance diversity of beta-lactamase producers in the General Hospital Vienna.</title>
        <authorList>
            <person name="Barisic I."/>
            <person name="Mitteregger D."/>
            <person name="Hirschl A.M."/>
            <person name="Noehammer C."/>
            <person name="Wiesinger-Mayr H."/>
        </authorList>
    </citation>
    <scope>NUCLEOTIDE SEQUENCE [LARGE SCALE GENOMIC DNA]</scope>
    <source>
        <strain evidence="1 2">ISC7</strain>
    </source>
</reference>
<keyword evidence="1" id="KW-0067">ATP-binding</keyword>
<proteinExistence type="predicted"/>
<name>W1ETV0_ECOLX</name>